<feature type="region of interest" description="Disordered" evidence="1">
    <location>
        <begin position="85"/>
        <end position="116"/>
    </location>
</feature>
<name>A5CAC6_VITVI</name>
<evidence type="ECO:0000256" key="1">
    <source>
        <dbReference type="SAM" id="MobiDB-lite"/>
    </source>
</evidence>
<dbReference type="EMBL" id="AM488015">
    <property type="protein sequence ID" value="CAN73214.1"/>
    <property type="molecule type" value="Genomic_DNA"/>
</dbReference>
<accession>A5CAC6</accession>
<gene>
    <name evidence="2" type="ORF">VITISV_041239</name>
</gene>
<dbReference type="AlphaFoldDB" id="A5CAC6"/>
<reference evidence="2" key="1">
    <citation type="journal article" date="2007" name="PLoS ONE">
        <title>The first genome sequence of an elite grapevine cultivar (Pinot noir Vitis vinifera L.): coping with a highly heterozygous genome.</title>
        <authorList>
            <person name="Velasco R."/>
            <person name="Zharkikh A."/>
            <person name="Troggio M."/>
            <person name="Cartwright D.A."/>
            <person name="Cestaro A."/>
            <person name="Pruss D."/>
            <person name="Pindo M."/>
            <person name="FitzGerald L.M."/>
            <person name="Vezzulli S."/>
            <person name="Reid J."/>
            <person name="Malacarne G."/>
            <person name="Iliev D."/>
            <person name="Coppola G."/>
            <person name="Wardell B."/>
            <person name="Micheletti D."/>
            <person name="Macalma T."/>
            <person name="Facci M."/>
            <person name="Mitchell J.T."/>
            <person name="Perazzolli M."/>
            <person name="Eldredge G."/>
            <person name="Gatto P."/>
            <person name="Oyzerski R."/>
            <person name="Moretto M."/>
            <person name="Gutin N."/>
            <person name="Stefanini M."/>
            <person name="Chen Y."/>
            <person name="Segala C."/>
            <person name="Davenport C."/>
            <person name="Dematte L."/>
            <person name="Mraz A."/>
            <person name="Battilana J."/>
            <person name="Stormo K."/>
            <person name="Costa F."/>
            <person name="Tao Q."/>
            <person name="Si-Ammour A."/>
            <person name="Harkins T."/>
            <person name="Lackey A."/>
            <person name="Perbost C."/>
            <person name="Taillon B."/>
            <person name="Stella A."/>
            <person name="Solovyev V."/>
            <person name="Fawcett J.A."/>
            <person name="Sterck L."/>
            <person name="Vandepoele K."/>
            <person name="Grando S.M."/>
            <person name="Toppo S."/>
            <person name="Moser C."/>
            <person name="Lanchbury J."/>
            <person name="Bogden R."/>
            <person name="Skolnick M."/>
            <person name="Sgaramella V."/>
            <person name="Bhatnagar S.K."/>
            <person name="Fontana P."/>
            <person name="Gutin A."/>
            <person name="Van de Peer Y."/>
            <person name="Salamini F."/>
            <person name="Viola R."/>
        </authorList>
    </citation>
    <scope>NUCLEOTIDE SEQUENCE</scope>
</reference>
<sequence length="193" mass="21203">MEDIGKGEQPLPPTTARQTTRPGLFVIIPLSLLEHTPTQGSPSTAPTNLPLLVLDNGMDNIEGEAVDIFSQVREREKRLEINPFKTTQPNFGTLQKAPTTQSALPDTTSQTTPHGKIIVPSLRPRKNLHSHKTGPISTEEVGEILNLYSSFIIVDPPLSNMGVLFPTTKQITIEVPDQPYLNFIENVPIRAPV</sequence>
<protein>
    <submittedName>
        <fullName evidence="2">Uncharacterized protein</fullName>
    </submittedName>
</protein>
<proteinExistence type="predicted"/>
<evidence type="ECO:0000313" key="2">
    <source>
        <dbReference type="EMBL" id="CAN73214.1"/>
    </source>
</evidence>
<organism evidence="2">
    <name type="scientific">Vitis vinifera</name>
    <name type="common">Grape</name>
    <dbReference type="NCBI Taxonomy" id="29760"/>
    <lineage>
        <taxon>Eukaryota</taxon>
        <taxon>Viridiplantae</taxon>
        <taxon>Streptophyta</taxon>
        <taxon>Embryophyta</taxon>
        <taxon>Tracheophyta</taxon>
        <taxon>Spermatophyta</taxon>
        <taxon>Magnoliopsida</taxon>
        <taxon>eudicotyledons</taxon>
        <taxon>Gunneridae</taxon>
        <taxon>Pentapetalae</taxon>
        <taxon>rosids</taxon>
        <taxon>Vitales</taxon>
        <taxon>Vitaceae</taxon>
        <taxon>Viteae</taxon>
        <taxon>Vitis</taxon>
    </lineage>
</organism>
<feature type="compositionally biased region" description="Polar residues" evidence="1">
    <location>
        <begin position="85"/>
        <end position="113"/>
    </location>
</feature>
<feature type="region of interest" description="Disordered" evidence="1">
    <location>
        <begin position="1"/>
        <end position="22"/>
    </location>
</feature>